<name>A0A7K1YDZ1_9SPHI</name>
<dbReference type="Gene3D" id="3.40.50.2000">
    <property type="entry name" value="Glycogen Phosphorylase B"/>
    <property type="match status" value="1"/>
</dbReference>
<evidence type="ECO:0008006" key="3">
    <source>
        <dbReference type="Google" id="ProtNLM"/>
    </source>
</evidence>
<comment type="caution">
    <text evidence="1">The sequence shown here is derived from an EMBL/GenBank/DDBJ whole genome shotgun (WGS) entry which is preliminary data.</text>
</comment>
<dbReference type="Proteomes" id="UP000466586">
    <property type="component" value="Unassembled WGS sequence"/>
</dbReference>
<gene>
    <name evidence="1" type="ORF">GS399_17770</name>
</gene>
<dbReference type="SUPFAM" id="SSF53756">
    <property type="entry name" value="UDP-Glycosyltransferase/glycogen phosphorylase"/>
    <property type="match status" value="1"/>
</dbReference>
<dbReference type="AlphaFoldDB" id="A0A7K1YDZ1"/>
<dbReference type="EMBL" id="WVHT01000010">
    <property type="protein sequence ID" value="MXV52824.1"/>
    <property type="molecule type" value="Genomic_DNA"/>
</dbReference>
<reference evidence="1 2" key="1">
    <citation type="submission" date="2019-11" db="EMBL/GenBank/DDBJ databases">
        <title>Pedobacter sp. HMF7647 Genome sequencing and assembly.</title>
        <authorList>
            <person name="Kang H."/>
            <person name="Kim H."/>
            <person name="Joh K."/>
        </authorList>
    </citation>
    <scope>NUCLEOTIDE SEQUENCE [LARGE SCALE GENOMIC DNA]</scope>
    <source>
        <strain evidence="1 2">HMF7647</strain>
    </source>
</reference>
<accession>A0A7K1YDZ1</accession>
<protein>
    <recommendedName>
        <fullName evidence="3">Glycosyltransferase</fullName>
    </recommendedName>
</protein>
<evidence type="ECO:0000313" key="2">
    <source>
        <dbReference type="Proteomes" id="UP000466586"/>
    </source>
</evidence>
<evidence type="ECO:0000313" key="1">
    <source>
        <dbReference type="EMBL" id="MXV52824.1"/>
    </source>
</evidence>
<proteinExistence type="predicted"/>
<organism evidence="1 2">
    <name type="scientific">Hufsiella arboris</name>
    <dbReference type="NCBI Taxonomy" id="2695275"/>
    <lineage>
        <taxon>Bacteria</taxon>
        <taxon>Pseudomonadati</taxon>
        <taxon>Bacteroidota</taxon>
        <taxon>Sphingobacteriia</taxon>
        <taxon>Sphingobacteriales</taxon>
        <taxon>Sphingobacteriaceae</taxon>
        <taxon>Hufsiella</taxon>
    </lineage>
</organism>
<sequence length="386" mass="45284">MNILFISEMLPLDTYASEVVFFRHFKKLVDEGHSIHVVTDHNSYQRRKKKLDNNFTVHLLPNRKWYYPPYHATGVSQKIRFWDYFNNHVKQIIEEYQITNLVGYVYGDFLAPFCAFVQEKTQIPLISFFHDDTLELHNHKSSYLMKLNTEKILDASKKVFIASEAFKDNWPEYSQKFEILYPIPGEIVALTQASLRKQSKILSIGYSGSLYTEIIPYLDKLSALLEEMAISLHLIGNNEQARFLCTKYKNVTYRELFETADESNQYLLENCDACIIPYPEKIDEMPWIKTCFPSKFIQYTRLGIATITIAPKESALGNWSIKNKWPLYIESYELESLKHIIDNSDIFEKANVKITEFNNYFNPETIHLKLLSELLFTYDSIKCSKN</sequence>
<dbReference type="RefSeq" id="WP_160846002.1">
    <property type="nucleotide sequence ID" value="NZ_WVHT01000010.1"/>
</dbReference>
<keyword evidence="2" id="KW-1185">Reference proteome</keyword>